<accession>G0S898</accession>
<reference evidence="2 3" key="1">
    <citation type="journal article" date="2011" name="Cell">
        <title>Insight into structure and assembly of the nuclear pore complex by utilizing the genome of a eukaryotic thermophile.</title>
        <authorList>
            <person name="Amlacher S."/>
            <person name="Sarges P."/>
            <person name="Flemming D."/>
            <person name="van Noort V."/>
            <person name="Kunze R."/>
            <person name="Devos D.P."/>
            <person name="Arumugam M."/>
            <person name="Bork P."/>
            <person name="Hurt E."/>
        </authorList>
    </citation>
    <scope>NUCLEOTIDE SEQUENCE [LARGE SCALE GENOMIC DNA]</scope>
    <source>
        <strain evidence="3">DSM 1495 / CBS 144.50 / IMI 039719</strain>
    </source>
</reference>
<dbReference type="PANTHER" id="PTHR28058">
    <property type="entry name" value="37S RIBOSOMAL PROTEIN MRP51, MITOCHONDRIAL"/>
    <property type="match status" value="1"/>
</dbReference>
<dbReference type="Pfam" id="PF11709">
    <property type="entry name" value="Mit_ribos_Mrp51"/>
    <property type="match status" value="1"/>
</dbReference>
<evidence type="ECO:0000313" key="2">
    <source>
        <dbReference type="EMBL" id="EGS21932.1"/>
    </source>
</evidence>
<dbReference type="AlphaFoldDB" id="G0S898"/>
<name>G0S898_CHATD</name>
<dbReference type="Proteomes" id="UP000008066">
    <property type="component" value="Unassembled WGS sequence"/>
</dbReference>
<feature type="region of interest" description="Disordered" evidence="1">
    <location>
        <begin position="424"/>
        <end position="460"/>
    </location>
</feature>
<gene>
    <name evidence="2" type="ORF">CTHT_0038060</name>
</gene>
<dbReference type="STRING" id="759272.G0S898"/>
<dbReference type="GeneID" id="18257844"/>
<dbReference type="GO" id="GO:0005763">
    <property type="term" value="C:mitochondrial small ribosomal subunit"/>
    <property type="evidence" value="ECO:0007669"/>
    <property type="project" value="TreeGrafter"/>
</dbReference>
<dbReference type="InterPro" id="IPR016712">
    <property type="entry name" value="Rbsml_bS1m-like"/>
</dbReference>
<dbReference type="eggNOG" id="ENOG502SBK0">
    <property type="taxonomic scope" value="Eukaryota"/>
</dbReference>
<dbReference type="OrthoDB" id="3913595at2759"/>
<dbReference type="GO" id="GO:0003735">
    <property type="term" value="F:structural constituent of ribosome"/>
    <property type="evidence" value="ECO:0007669"/>
    <property type="project" value="TreeGrafter"/>
</dbReference>
<feature type="compositionally biased region" description="Basic and acidic residues" evidence="1">
    <location>
        <begin position="424"/>
        <end position="438"/>
    </location>
</feature>
<sequence length="460" mass="50850">MATKRVSPGGALLRASRMWSLPNPIPPPPENSTGPTTSDTATPPFPTHQIITTLSGARKQGDWGLKRPLPLRTTVKTTHPMIRVKEIDSIEMVTDFSSATDLGMTLRKFQELHLPITLRLSDPSAMTNLNLPQRSVFDDEIDFTAGSAKKLAENRDQRWKFNGPWLAGMTQGEFQKWLIKEVRPKRAAFREFLKEKIAKDLMSKEAAENFEKGDFSKTVKTIRPQDVTEEQLTDGLRKLRHNNQELFDMVGQFLDLAPLAPPSTSASLLSATSTTRLTYRDTQNPYAEHGPPITHPSAGISYLRTSMYMENHPIYGPQKHHTPVVARIVSPRRPAQARPARLGVAGFIVNTPLGDTASNQKTAAAAIYDRIDPAVEGGAKTWVLPQRASVDSSGRIQLTVGDASAEAVLIAQELLGDAEVLKAKRDEERTQSASDIRRRYSAARKPQPTMSSAGSYGLRR</sequence>
<dbReference type="RefSeq" id="XP_006694228.1">
    <property type="nucleotide sequence ID" value="XM_006694165.1"/>
</dbReference>
<proteinExistence type="predicted"/>
<dbReference type="HOGENOM" id="CLU_024465_0_0_1"/>
<organism evidence="3">
    <name type="scientific">Chaetomium thermophilum (strain DSM 1495 / CBS 144.50 / IMI 039719)</name>
    <name type="common">Thermochaetoides thermophila</name>
    <dbReference type="NCBI Taxonomy" id="759272"/>
    <lineage>
        <taxon>Eukaryota</taxon>
        <taxon>Fungi</taxon>
        <taxon>Dikarya</taxon>
        <taxon>Ascomycota</taxon>
        <taxon>Pezizomycotina</taxon>
        <taxon>Sordariomycetes</taxon>
        <taxon>Sordariomycetidae</taxon>
        <taxon>Sordariales</taxon>
        <taxon>Chaetomiaceae</taxon>
        <taxon>Thermochaetoides</taxon>
    </lineage>
</organism>
<protein>
    <submittedName>
        <fullName evidence="2">Uncharacterized protein</fullName>
    </submittedName>
</protein>
<evidence type="ECO:0000256" key="1">
    <source>
        <dbReference type="SAM" id="MobiDB-lite"/>
    </source>
</evidence>
<dbReference type="OMA" id="ELHMPMS"/>
<feature type="region of interest" description="Disordered" evidence="1">
    <location>
        <begin position="19"/>
        <end position="44"/>
    </location>
</feature>
<dbReference type="GO" id="GO:0070124">
    <property type="term" value="P:mitochondrial translational initiation"/>
    <property type="evidence" value="ECO:0007669"/>
    <property type="project" value="TreeGrafter"/>
</dbReference>
<dbReference type="PANTHER" id="PTHR28058:SF1">
    <property type="entry name" value="SMALL RIBOSOMAL SUBUNIT PROTEIN BS1M"/>
    <property type="match status" value="1"/>
</dbReference>
<keyword evidence="3" id="KW-1185">Reference proteome</keyword>
<dbReference type="EMBL" id="GL988041">
    <property type="protein sequence ID" value="EGS21932.1"/>
    <property type="molecule type" value="Genomic_DNA"/>
</dbReference>
<evidence type="ECO:0000313" key="3">
    <source>
        <dbReference type="Proteomes" id="UP000008066"/>
    </source>
</evidence>
<dbReference type="KEGG" id="cthr:CTHT_0038060"/>